<accession>A0A4U9WJJ9</accession>
<reference evidence="1" key="1">
    <citation type="submission" date="2019-05" db="EMBL/GenBank/DDBJ databases">
        <authorList>
            <consortium name="Pathogen Informatics"/>
        </authorList>
    </citation>
    <scope>NUCLEOTIDE SEQUENCE [LARGE SCALE GENOMIC DNA]</scope>
    <source>
        <strain evidence="1">NCTC12965</strain>
    </source>
</reference>
<name>A0A4U9WJJ9_SERFO</name>
<proteinExistence type="predicted"/>
<protein>
    <submittedName>
        <fullName evidence="1">Uncharacterized protein</fullName>
    </submittedName>
</protein>
<dbReference type="EMBL" id="CABEEZ010000158">
    <property type="protein sequence ID" value="VTR59379.1"/>
    <property type="molecule type" value="Genomic_DNA"/>
</dbReference>
<evidence type="ECO:0000313" key="1">
    <source>
        <dbReference type="EMBL" id="VTR59379.1"/>
    </source>
</evidence>
<gene>
    <name evidence="1" type="ORF">NCTC12965_08012</name>
</gene>
<dbReference type="AlphaFoldDB" id="A0A4U9WJJ9"/>
<organism evidence="1">
    <name type="scientific">Serratia fonticola</name>
    <dbReference type="NCBI Taxonomy" id="47917"/>
    <lineage>
        <taxon>Bacteria</taxon>
        <taxon>Pseudomonadati</taxon>
        <taxon>Pseudomonadota</taxon>
        <taxon>Gammaproteobacteria</taxon>
        <taxon>Enterobacterales</taxon>
        <taxon>Yersiniaceae</taxon>
        <taxon>Serratia</taxon>
    </lineage>
</organism>
<sequence>MNFMQECWERVDAGYDLPLFSVVPEYRIDNDPNAVTTAFFLYPMRQRSHYEWDETVALIATQFHLFQSRLRIEQKTLGQMQFENPIR</sequence>